<keyword evidence="3" id="KW-1185">Reference proteome</keyword>
<dbReference type="AlphaFoldDB" id="K5BEK5"/>
<name>K5BEK5_MYCHD</name>
<comment type="caution">
    <text evidence="2">The sequence shown here is derived from an EMBL/GenBank/DDBJ whole genome shotgun (WGS) entry which is preliminary data.</text>
</comment>
<proteinExistence type="predicted"/>
<reference evidence="2 3" key="1">
    <citation type="journal article" date="2012" name="J. Bacteriol.">
        <title>Genome sequence of Mycobacterium hassiacum DSM 44199, a rare source of heat-stable mycobacterial proteins.</title>
        <authorList>
            <person name="Tiago I."/>
            <person name="Maranha A."/>
            <person name="Mendes V."/>
            <person name="Alarico S."/>
            <person name="Moynihan P.J."/>
            <person name="Clarke A.J."/>
            <person name="Macedo-Ribeiro S."/>
            <person name="Pereira P.J."/>
            <person name="Empadinhas N."/>
        </authorList>
    </citation>
    <scope>NUCLEOTIDE SEQUENCE [LARGE SCALE GENOMIC DNA]</scope>
    <source>
        <strain evidence="3">DSM 44199 / CIP 105218 / JCM 12690 / 3849</strain>
    </source>
</reference>
<organism evidence="2 3">
    <name type="scientific">Mycolicibacterium hassiacum (strain DSM 44199 / CIP 105218 / JCM 12690 / 3849)</name>
    <name type="common">Mycobacterium hassiacum</name>
    <dbReference type="NCBI Taxonomy" id="1122247"/>
    <lineage>
        <taxon>Bacteria</taxon>
        <taxon>Bacillati</taxon>
        <taxon>Actinomycetota</taxon>
        <taxon>Actinomycetes</taxon>
        <taxon>Mycobacteriales</taxon>
        <taxon>Mycobacteriaceae</taxon>
        <taxon>Mycolicibacterium</taxon>
    </lineage>
</organism>
<protein>
    <submittedName>
        <fullName evidence="2">Uncharacterized protein</fullName>
    </submittedName>
</protein>
<dbReference type="Proteomes" id="UP000006265">
    <property type="component" value="Unassembled WGS sequence"/>
</dbReference>
<sequence>MERRVDIGDGEVDVVSLRDAVGGAQESPAQPFQHRAPASLGPAT</sequence>
<feature type="region of interest" description="Disordered" evidence="1">
    <location>
        <begin position="20"/>
        <end position="44"/>
    </location>
</feature>
<evidence type="ECO:0000313" key="2">
    <source>
        <dbReference type="EMBL" id="EKF22366.1"/>
    </source>
</evidence>
<dbReference type="EMBL" id="AMRA01000100">
    <property type="protein sequence ID" value="EKF22366.1"/>
    <property type="molecule type" value="Genomic_DNA"/>
</dbReference>
<evidence type="ECO:0000313" key="3">
    <source>
        <dbReference type="Proteomes" id="UP000006265"/>
    </source>
</evidence>
<gene>
    <name evidence="2" type="ORF">C731_3631</name>
</gene>
<accession>K5BEK5</accession>
<evidence type="ECO:0000256" key="1">
    <source>
        <dbReference type="SAM" id="MobiDB-lite"/>
    </source>
</evidence>